<dbReference type="PANTHER" id="PTHR30349">
    <property type="entry name" value="PHAGE INTEGRASE-RELATED"/>
    <property type="match status" value="1"/>
</dbReference>
<dbReference type="InterPro" id="IPR050090">
    <property type="entry name" value="Tyrosine_recombinase_XerCD"/>
</dbReference>
<dbReference type="PROSITE" id="PS51898">
    <property type="entry name" value="TYR_RECOMBINASE"/>
    <property type="match status" value="1"/>
</dbReference>
<keyword evidence="4 6" id="KW-0238">DNA-binding</keyword>
<protein>
    <submittedName>
        <fullName evidence="9">Integrase</fullName>
    </submittedName>
</protein>
<proteinExistence type="inferred from homology"/>
<evidence type="ECO:0000313" key="9">
    <source>
        <dbReference type="EMBL" id="CUO10985.1"/>
    </source>
</evidence>
<dbReference type="GO" id="GO:0006310">
    <property type="term" value="P:DNA recombination"/>
    <property type="evidence" value="ECO:0007669"/>
    <property type="project" value="UniProtKB-KW"/>
</dbReference>
<accession>A0A174CGW4</accession>
<evidence type="ECO:0000256" key="4">
    <source>
        <dbReference type="ARBA" id="ARBA00023125"/>
    </source>
</evidence>
<keyword evidence="5" id="KW-0233">DNA recombination</keyword>
<dbReference type="Proteomes" id="UP000095447">
    <property type="component" value="Unassembled WGS sequence"/>
</dbReference>
<dbReference type="AlphaFoldDB" id="A0A174CGW4"/>
<dbReference type="InterPro" id="IPR011010">
    <property type="entry name" value="DNA_brk_join_enz"/>
</dbReference>
<evidence type="ECO:0000259" key="7">
    <source>
        <dbReference type="PROSITE" id="PS51898"/>
    </source>
</evidence>
<dbReference type="InterPro" id="IPR002104">
    <property type="entry name" value="Integrase_catalytic"/>
</dbReference>
<comment type="function">
    <text evidence="1">Site-specific tyrosine recombinase, which acts by catalyzing the cutting and rejoining of the recombining DNA molecules.</text>
</comment>
<evidence type="ECO:0000259" key="8">
    <source>
        <dbReference type="PROSITE" id="PS51900"/>
    </source>
</evidence>
<evidence type="ECO:0000313" key="10">
    <source>
        <dbReference type="Proteomes" id="UP000095447"/>
    </source>
</evidence>
<dbReference type="InterPro" id="IPR044068">
    <property type="entry name" value="CB"/>
</dbReference>
<feature type="domain" description="Tyr recombinase" evidence="7">
    <location>
        <begin position="160"/>
        <end position="344"/>
    </location>
</feature>
<dbReference type="InterPro" id="IPR028259">
    <property type="entry name" value="AP2-like_int_N"/>
</dbReference>
<dbReference type="CDD" id="cd01189">
    <property type="entry name" value="INT_ICEBs1_C_like"/>
    <property type="match status" value="1"/>
</dbReference>
<evidence type="ECO:0000256" key="1">
    <source>
        <dbReference type="ARBA" id="ARBA00003283"/>
    </source>
</evidence>
<name>A0A174CGW4_9FIRM</name>
<evidence type="ECO:0000256" key="3">
    <source>
        <dbReference type="ARBA" id="ARBA00022908"/>
    </source>
</evidence>
<sequence>MPSYYDEKTKSWYCKFNYLDWQGQRQQKMKRGFPRKKDAADFETRFKASQKYDSKTTIGSIADSYLEEIAPRRRASTIKNYKTTFEKHIKPYFADLPIGALTEKHIIGWQNTILAVDLSDTYIHKLDTIFRTLYAFGAKRCKLLENPFDGLEKIGHARADTMQFWTLNQYRSFIALIEDPVKHLAFDLLFYTGIRAGELLALQIGDIDLVQGILHITKSYQRIGGKNIISPPKTKKGIRDITMPKFLCYEIIEYKKHIYGCDPEFPLFAKMCRGTLKYNLDKYSELAGIPRIRVHDLRHSHVALLIEQGVAPMIIQERLGHESINTTLGTYGHLYPNKQKQVVDILDNL</sequence>
<dbReference type="Pfam" id="PF00589">
    <property type="entry name" value="Phage_integrase"/>
    <property type="match status" value="1"/>
</dbReference>
<dbReference type="Gene3D" id="1.10.443.10">
    <property type="entry name" value="Intergrase catalytic core"/>
    <property type="match status" value="1"/>
</dbReference>
<dbReference type="InterPro" id="IPR013762">
    <property type="entry name" value="Integrase-like_cat_sf"/>
</dbReference>
<dbReference type="SUPFAM" id="SSF56349">
    <property type="entry name" value="DNA breaking-rejoining enzymes"/>
    <property type="match status" value="1"/>
</dbReference>
<dbReference type="GO" id="GO:0003677">
    <property type="term" value="F:DNA binding"/>
    <property type="evidence" value="ECO:0007669"/>
    <property type="project" value="UniProtKB-UniRule"/>
</dbReference>
<dbReference type="Gene3D" id="1.10.150.130">
    <property type="match status" value="1"/>
</dbReference>
<dbReference type="InterPro" id="IPR010998">
    <property type="entry name" value="Integrase_recombinase_N"/>
</dbReference>
<dbReference type="PROSITE" id="PS51900">
    <property type="entry name" value="CB"/>
    <property type="match status" value="1"/>
</dbReference>
<dbReference type="Pfam" id="PF14657">
    <property type="entry name" value="Arm-DNA-bind_4"/>
    <property type="match status" value="1"/>
</dbReference>
<dbReference type="GO" id="GO:0015074">
    <property type="term" value="P:DNA integration"/>
    <property type="evidence" value="ECO:0007669"/>
    <property type="project" value="UniProtKB-KW"/>
</dbReference>
<keyword evidence="3" id="KW-0229">DNA integration</keyword>
<dbReference type="Pfam" id="PF14659">
    <property type="entry name" value="Phage_int_SAM_3"/>
    <property type="match status" value="1"/>
</dbReference>
<dbReference type="InterPro" id="IPR004107">
    <property type="entry name" value="Integrase_SAM-like_N"/>
</dbReference>
<evidence type="ECO:0000256" key="6">
    <source>
        <dbReference type="PROSITE-ProRule" id="PRU01248"/>
    </source>
</evidence>
<dbReference type="PANTHER" id="PTHR30349:SF64">
    <property type="entry name" value="PROPHAGE INTEGRASE INTD-RELATED"/>
    <property type="match status" value="1"/>
</dbReference>
<comment type="similarity">
    <text evidence="2">Belongs to the 'phage' integrase family.</text>
</comment>
<reference evidence="9 10" key="1">
    <citation type="submission" date="2015-09" db="EMBL/GenBank/DDBJ databases">
        <authorList>
            <consortium name="Pathogen Informatics"/>
        </authorList>
    </citation>
    <scope>NUCLEOTIDE SEQUENCE [LARGE SCALE GENOMIC DNA]</scope>
    <source>
        <strain evidence="9 10">2789STDY5608838</strain>
    </source>
</reference>
<dbReference type="RefSeq" id="WP_055053588.1">
    <property type="nucleotide sequence ID" value="NZ_CYZA01000010.1"/>
</dbReference>
<evidence type="ECO:0000256" key="5">
    <source>
        <dbReference type="ARBA" id="ARBA00023172"/>
    </source>
</evidence>
<dbReference type="EMBL" id="CYZA01000010">
    <property type="protein sequence ID" value="CUO10985.1"/>
    <property type="molecule type" value="Genomic_DNA"/>
</dbReference>
<gene>
    <name evidence="9" type="primary">Int-Tn_6</name>
    <name evidence="9" type="ORF">ERS852395_02104</name>
</gene>
<evidence type="ECO:0000256" key="2">
    <source>
        <dbReference type="ARBA" id="ARBA00008857"/>
    </source>
</evidence>
<organism evidence="9 10">
    <name type="scientific">Blautia obeum</name>
    <dbReference type="NCBI Taxonomy" id="40520"/>
    <lineage>
        <taxon>Bacteria</taxon>
        <taxon>Bacillati</taxon>
        <taxon>Bacillota</taxon>
        <taxon>Clostridia</taxon>
        <taxon>Lachnospirales</taxon>
        <taxon>Lachnospiraceae</taxon>
        <taxon>Blautia</taxon>
    </lineage>
</organism>
<feature type="domain" description="Core-binding (CB)" evidence="8">
    <location>
        <begin position="56"/>
        <end position="138"/>
    </location>
</feature>